<reference evidence="6" key="1">
    <citation type="journal article" date="2009" name="Rice">
        <title>De Novo Next Generation Sequencing of Plant Genomes.</title>
        <authorList>
            <person name="Rounsley S."/>
            <person name="Marri P.R."/>
            <person name="Yu Y."/>
            <person name="He R."/>
            <person name="Sisneros N."/>
            <person name="Goicoechea J.L."/>
            <person name="Lee S.J."/>
            <person name="Angelova A."/>
            <person name="Kudrna D."/>
            <person name="Luo M."/>
            <person name="Affourtit J."/>
            <person name="Desany B."/>
            <person name="Knight J."/>
            <person name="Niazi F."/>
            <person name="Egholm M."/>
            <person name="Wing R.A."/>
        </authorList>
    </citation>
    <scope>NUCLEOTIDE SEQUENCE [LARGE SCALE GENOMIC DNA]</scope>
    <source>
        <strain evidence="6">cv. IRGC 105608</strain>
    </source>
</reference>
<organism evidence="6">
    <name type="scientific">Oryza barthii</name>
    <dbReference type="NCBI Taxonomy" id="65489"/>
    <lineage>
        <taxon>Eukaryota</taxon>
        <taxon>Viridiplantae</taxon>
        <taxon>Streptophyta</taxon>
        <taxon>Embryophyta</taxon>
        <taxon>Tracheophyta</taxon>
        <taxon>Spermatophyta</taxon>
        <taxon>Magnoliopsida</taxon>
        <taxon>Liliopsida</taxon>
        <taxon>Poales</taxon>
        <taxon>Poaceae</taxon>
        <taxon>BOP clade</taxon>
        <taxon>Oryzoideae</taxon>
        <taxon>Oryzeae</taxon>
        <taxon>Oryzinae</taxon>
        <taxon>Oryza</taxon>
    </lineage>
</organism>
<dbReference type="STRING" id="65489.A0A0D3EL34"/>
<dbReference type="PANTHER" id="PTHR22835">
    <property type="entry name" value="ZINC FINGER FYVE DOMAIN CONTAINING PROTEIN"/>
    <property type="match status" value="1"/>
</dbReference>
<evidence type="ECO:0000256" key="5">
    <source>
        <dbReference type="SAM" id="SignalP"/>
    </source>
</evidence>
<name>A0A0D3EL34_9ORYZ</name>
<comment type="similarity">
    <text evidence="1">Belongs to the 'GDSL' lipolytic enzyme family.</text>
</comment>
<evidence type="ECO:0008006" key="8">
    <source>
        <dbReference type="Google" id="ProtNLM"/>
    </source>
</evidence>
<dbReference type="Gene3D" id="3.40.50.1110">
    <property type="entry name" value="SGNH hydrolase"/>
    <property type="match status" value="4"/>
</dbReference>
<dbReference type="Proteomes" id="UP000026960">
    <property type="component" value="Chromosome 1"/>
</dbReference>
<dbReference type="CDD" id="cd01837">
    <property type="entry name" value="SGNH_plant_lipase_like"/>
    <property type="match status" value="5"/>
</dbReference>
<evidence type="ECO:0000256" key="1">
    <source>
        <dbReference type="ARBA" id="ARBA00008668"/>
    </source>
</evidence>
<dbReference type="eggNOG" id="ENOG502QSMM">
    <property type="taxonomic scope" value="Eukaryota"/>
</dbReference>
<protein>
    <recommendedName>
        <fullName evidence="8">Esterase</fullName>
    </recommendedName>
</protein>
<proteinExistence type="inferred from homology"/>
<dbReference type="HOGENOM" id="CLU_002433_1_0_1"/>
<dbReference type="Pfam" id="PF00657">
    <property type="entry name" value="Lipase_GDSL"/>
    <property type="match status" value="5"/>
</dbReference>
<evidence type="ECO:0000313" key="6">
    <source>
        <dbReference type="EnsemblPlants" id="OBART01G07330.1"/>
    </source>
</evidence>
<dbReference type="GO" id="GO:0016788">
    <property type="term" value="F:hydrolase activity, acting on ester bonds"/>
    <property type="evidence" value="ECO:0007669"/>
    <property type="project" value="InterPro"/>
</dbReference>
<dbReference type="InterPro" id="IPR036514">
    <property type="entry name" value="SGNH_hydro_sf"/>
</dbReference>
<accession>A0A0D3EL34</accession>
<dbReference type="InterPro" id="IPR035669">
    <property type="entry name" value="SGNH_plant_lipase-like"/>
</dbReference>
<keyword evidence="2 5" id="KW-0732">Signal</keyword>
<dbReference type="PaxDb" id="65489-OBART01G07330.1"/>
<evidence type="ECO:0000256" key="2">
    <source>
        <dbReference type="ARBA" id="ARBA00022729"/>
    </source>
</evidence>
<reference evidence="6" key="2">
    <citation type="submission" date="2015-03" db="UniProtKB">
        <authorList>
            <consortium name="EnsemblPlants"/>
        </authorList>
    </citation>
    <scope>IDENTIFICATION</scope>
</reference>
<evidence type="ECO:0000313" key="7">
    <source>
        <dbReference type="Proteomes" id="UP000026960"/>
    </source>
</evidence>
<evidence type="ECO:0000256" key="3">
    <source>
        <dbReference type="ARBA" id="ARBA00022801"/>
    </source>
</evidence>
<evidence type="ECO:0000256" key="4">
    <source>
        <dbReference type="ARBA" id="ARBA00023180"/>
    </source>
</evidence>
<keyword evidence="4" id="KW-0325">Glycoprotein</keyword>
<keyword evidence="7" id="KW-1185">Reference proteome</keyword>
<dbReference type="Gramene" id="OBART01G07330.1">
    <property type="protein sequence ID" value="OBART01G07330.1"/>
    <property type="gene ID" value="OBART01G07330"/>
</dbReference>
<keyword evidence="3" id="KW-0378">Hydrolase</keyword>
<dbReference type="PANTHER" id="PTHR22835:SF681">
    <property type="entry name" value="OS01G0216300 PROTEIN"/>
    <property type="match status" value="1"/>
</dbReference>
<dbReference type="InterPro" id="IPR001087">
    <property type="entry name" value="GDSL"/>
</dbReference>
<feature type="signal peptide" evidence="5">
    <location>
        <begin position="1"/>
        <end position="26"/>
    </location>
</feature>
<feature type="chain" id="PRO_5002261290" description="Esterase" evidence="5">
    <location>
        <begin position="27"/>
        <end position="1806"/>
    </location>
</feature>
<sequence>MQHSPSNEMTLLLLLFLLGCTHYGHAGSDRPKIDSIFSFGNSYADTGNFVKLAAPVFPGIPFNNLPYGETFFGHPTGRASNGRLNVDFIAEGLGVPLLPPYHGESQDFSHGANFAVVGATALDLAFFQKNNITSVPPFNTSLSVQVEWFQKLKPTLCSTTQDYFERSLFFVGEIGGNDYVFLYAAGKTVDEAMSYVPKVVQAISAGVEAVIKEGARYVVVPGQLPTGCLPIILTLYASPAAADYDAGTGCLWRFNALARYHNAVLFAAVSLLRAKHPSVAIVFADYYRPVIKFVQNPDEFGFSESSKLRACCGGGGGAYNYDVAAACGFPGAAACPDPDAAINWDGIHLTEAAYGQVAAGWLRGPYAHPPILAAVQRSDEGNPIQMATPKLAVGQKPKLTMEHSPSNRMTFLLLLLLQLLIGCTHYAQANPGHHMIDSIFSFGNSYSDTGNFVKLAAPLLPVIPLDNLPYGETFFGHPAGRASNGRLIIDFIAGHFGVPFLPPYLGQVQNFSHGANFAVVGATALDLAFFQKNNITNVPPFNSSLSVQLEWFHKLRPTLCSKTQGCKHYFERSLFFMGEFGGNDYVFLLAAGKTVDEVMSCYVPKVIGAISAGVEAVIEEGARYVVVPGQQPTGCLPVVLTPYASPNATDYDAGTGCLWRFNELARYHNAALLAAVSLLRRKYPSATIVFADYYDPVIEFMQKPDDFAFSDSSKLRACCGGGGGPYNYNATVACGLPGTSVCPTPNTSIIWDGIHLTEAAYARIAACWLHGPHAHPPILAAVRRRTCNCPMEHSPSNKMTLLLLLLLLLGCTHHGQANMYSGHPKIDSIFSFGNSYSDTGNFVKLAAPVIPVIAFNNLPYGETFFGHPTGRASDGRLNVDFIAEDFGVPLLPPYLGESKNFSHGANFAVVGATALDLAFFQKNNITSVPPFNTSLSVQVEWFHKLKPTLCSTTQGCRDYFERSLFFMGEFGGNDYVFLLAAGKTVDEAMSYVPKVVGAISAGVEAVIEEGARYVVVPGQLPTGCLPIILTLYASANATDYESGTGCLRRFNELARYHNAALFAAVSLLRGKHPSAAIVFADYYQPVIEFVRMPENFGFSRSSRLRACCGGGGRYNYNATAACGLAGATACPDPAASINWDGVHLTEAAYGRIAAGWLRGPYAQPPILAAHSKPVAFVLLHLLACLHYAQANPSRRPLIQSIFSFGNSYADTGNFVRLAAPLLPVIPFNNLPYGETFFGHPTGRASNGRIIMDFIAEKFQVPFVPPSLGQGEDFTHGANFAVVGASALDLAFFLHNNITSVPPFNTSLSVQLEWFHKLKPTLCSTAQECRDYFRRSLFFMGEFGGNDYVFLQAAGKTVEQLVPYVPKVVGAISAGIEVSYIFTDICRDTNYTYNPQFTNGIDVNYCVIDAFIQAVIKEGAVQVVVPGQLPNGCVPIILTLYASKSRGDYDSRGCLKKQNALARYHNSALFEEVSRLRHRYPWVKIVYADYYKPVIEFIKKPSRFAMEHSKPVAFVLLHLLACLHYAQANPSRRPLIQSIFSFGNSYADTGNFVRLAAPLLPVIPFNNLPYGETFFGHPTGRASNGRIIMDFIAEKFQVPFVPPSLGQGEDFTHGANFAVVGASALDLAFFLHNNITSVPPFNTSLSVQLEWFHKLKPTLCSTAQECRDYFRRSLFFMGEFGGNDYVFLQAAGKTVEQLVPYVPKVVGAISAGIEAVIKEGAVQVVVPGQLPNGCVPIILTLYASKSRGDYDSRGCLKKQNALARYHNSALFEEVSRLRHRYPWVKIVYADYYKPVIEFIKKPSRFAH</sequence>
<dbReference type="EnsemblPlants" id="OBART01G07330.1">
    <property type="protein sequence ID" value="OBART01G07330.1"/>
    <property type="gene ID" value="OBART01G07330"/>
</dbReference>
<dbReference type="SUPFAM" id="SSF52266">
    <property type="entry name" value="SGNH hydrolase"/>
    <property type="match status" value="1"/>
</dbReference>